<dbReference type="Proteomes" id="UP000235786">
    <property type="component" value="Unassembled WGS sequence"/>
</dbReference>
<keyword evidence="3" id="KW-1185">Reference proteome</keyword>
<accession>A0A2J6RC50</accession>
<reference evidence="2 3" key="1">
    <citation type="submission" date="2016-04" db="EMBL/GenBank/DDBJ databases">
        <title>A degradative enzymes factory behind the ericoid mycorrhizal symbiosis.</title>
        <authorList>
            <consortium name="DOE Joint Genome Institute"/>
            <person name="Martino E."/>
            <person name="Morin E."/>
            <person name="Grelet G."/>
            <person name="Kuo A."/>
            <person name="Kohler A."/>
            <person name="Daghino S."/>
            <person name="Barry K."/>
            <person name="Choi C."/>
            <person name="Cichocki N."/>
            <person name="Clum A."/>
            <person name="Copeland A."/>
            <person name="Hainaut M."/>
            <person name="Haridas S."/>
            <person name="Labutti K."/>
            <person name="Lindquist E."/>
            <person name="Lipzen A."/>
            <person name="Khouja H.-R."/>
            <person name="Murat C."/>
            <person name="Ohm R."/>
            <person name="Olson A."/>
            <person name="Spatafora J."/>
            <person name="Veneault-Fourrey C."/>
            <person name="Henrissat B."/>
            <person name="Grigoriev I."/>
            <person name="Martin F."/>
            <person name="Perotto S."/>
        </authorList>
    </citation>
    <scope>NUCLEOTIDE SEQUENCE [LARGE SCALE GENOMIC DNA]</scope>
    <source>
        <strain evidence="2 3">F</strain>
    </source>
</reference>
<dbReference type="EMBL" id="KZ613951">
    <property type="protein sequence ID" value="PMD36091.1"/>
    <property type="molecule type" value="Genomic_DNA"/>
</dbReference>
<evidence type="ECO:0000256" key="1">
    <source>
        <dbReference type="SAM" id="MobiDB-lite"/>
    </source>
</evidence>
<gene>
    <name evidence="2" type="ORF">L207DRAFT_101011</name>
</gene>
<evidence type="ECO:0000313" key="2">
    <source>
        <dbReference type="EMBL" id="PMD36091.1"/>
    </source>
</evidence>
<dbReference type="AlphaFoldDB" id="A0A2J6RC50"/>
<protein>
    <submittedName>
        <fullName evidence="2">Uncharacterized protein</fullName>
    </submittedName>
</protein>
<dbReference type="OrthoDB" id="3546259at2759"/>
<name>A0A2J6RC50_HYAVF</name>
<feature type="compositionally biased region" description="Basic and acidic residues" evidence="1">
    <location>
        <begin position="23"/>
        <end position="36"/>
    </location>
</feature>
<proteinExistence type="predicted"/>
<sequence length="157" mass="17878">MEILHLDEENQDFDSAATPSSLERARMAIQKEHHDNFGQFVDDADGESDAHSEGPPKKRRRSSRQIPNVVSRHVALQELNHRHRSKADGRPTGKKSKVSKVYGKSQKSQKKKRRLTVNELITVNERPGNSNVEVTGSEFYTIDLRFSTKPLFLQADK</sequence>
<feature type="region of interest" description="Disordered" evidence="1">
    <location>
        <begin position="1"/>
        <end position="114"/>
    </location>
</feature>
<organism evidence="2 3">
    <name type="scientific">Hyaloscypha variabilis (strain UAMH 11265 / GT02V1 / F)</name>
    <name type="common">Meliniomyces variabilis</name>
    <dbReference type="NCBI Taxonomy" id="1149755"/>
    <lineage>
        <taxon>Eukaryota</taxon>
        <taxon>Fungi</taxon>
        <taxon>Dikarya</taxon>
        <taxon>Ascomycota</taxon>
        <taxon>Pezizomycotina</taxon>
        <taxon>Leotiomycetes</taxon>
        <taxon>Helotiales</taxon>
        <taxon>Hyaloscyphaceae</taxon>
        <taxon>Hyaloscypha</taxon>
        <taxon>Hyaloscypha variabilis</taxon>
    </lineage>
</organism>
<evidence type="ECO:0000313" key="3">
    <source>
        <dbReference type="Proteomes" id="UP000235786"/>
    </source>
</evidence>